<dbReference type="Pfam" id="PF23359">
    <property type="entry name" value="Lsr2_DNA-bd"/>
    <property type="match status" value="1"/>
</dbReference>
<evidence type="ECO:0000256" key="1">
    <source>
        <dbReference type="ARBA" id="ARBA00023125"/>
    </source>
</evidence>
<keyword evidence="1" id="KW-0238">DNA-binding</keyword>
<evidence type="ECO:0000313" key="4">
    <source>
        <dbReference type="EMBL" id="SIS23766.1"/>
    </source>
</evidence>
<dbReference type="RefSeq" id="WP_076482941.1">
    <property type="nucleotide sequence ID" value="NZ_FTNT01000017.1"/>
</dbReference>
<organism evidence="4 5">
    <name type="scientific">Williamsia sterculiae</name>
    <dbReference type="NCBI Taxonomy" id="1344003"/>
    <lineage>
        <taxon>Bacteria</taxon>
        <taxon>Bacillati</taxon>
        <taxon>Actinomycetota</taxon>
        <taxon>Actinomycetes</taxon>
        <taxon>Mycobacteriales</taxon>
        <taxon>Nocardiaceae</taxon>
        <taxon>Williamsia</taxon>
    </lineage>
</organism>
<dbReference type="InterPro" id="IPR036625">
    <property type="entry name" value="E3-bd_dom_sf"/>
</dbReference>
<reference evidence="4 5" key="1">
    <citation type="submission" date="2017-01" db="EMBL/GenBank/DDBJ databases">
        <authorList>
            <person name="Mah S.A."/>
            <person name="Swanson W.J."/>
            <person name="Moy G.W."/>
            <person name="Vacquier V.D."/>
        </authorList>
    </citation>
    <scope>NUCLEOTIDE SEQUENCE [LARGE SCALE GENOMIC DNA]</scope>
    <source>
        <strain evidence="4 5">CPCC 203464</strain>
    </source>
</reference>
<proteinExistence type="predicted"/>
<dbReference type="Pfam" id="PF11774">
    <property type="entry name" value="Lsr2"/>
    <property type="match status" value="1"/>
</dbReference>
<dbReference type="GO" id="GO:0003677">
    <property type="term" value="F:DNA binding"/>
    <property type="evidence" value="ECO:0007669"/>
    <property type="project" value="UniProtKB-KW"/>
</dbReference>
<dbReference type="OrthoDB" id="4113332at2"/>
<evidence type="ECO:0000313" key="5">
    <source>
        <dbReference type="Proteomes" id="UP000186218"/>
    </source>
</evidence>
<protein>
    <submittedName>
        <fullName evidence="4">Lsr2 protein</fullName>
    </submittedName>
</protein>
<sequence>MAQKKLVQFIDDLDGKVLTDFETVRFAVDGKDYEFDTSPAHAEQFRKLLEKYVTVSRLTRPGGRSRVAATSNEIREWALENGYDVNSRGRVPGAIVAAFESNH</sequence>
<dbReference type="InterPro" id="IPR024412">
    <property type="entry name" value="Lsr2_dim_dom"/>
</dbReference>
<accession>A0A1N7HFV4</accession>
<dbReference type="Gene3D" id="4.10.320.10">
    <property type="entry name" value="E3-binding domain"/>
    <property type="match status" value="1"/>
</dbReference>
<dbReference type="GO" id="GO:0016746">
    <property type="term" value="F:acyltransferase activity"/>
    <property type="evidence" value="ECO:0007669"/>
    <property type="project" value="InterPro"/>
</dbReference>
<name>A0A1N7HFV4_9NOCA</name>
<feature type="domain" description="Lsr2 DNA-binding" evidence="3">
    <location>
        <begin position="69"/>
        <end position="100"/>
    </location>
</feature>
<keyword evidence="5" id="KW-1185">Reference proteome</keyword>
<evidence type="ECO:0000259" key="2">
    <source>
        <dbReference type="Pfam" id="PF11774"/>
    </source>
</evidence>
<dbReference type="InterPro" id="IPR055370">
    <property type="entry name" value="Lsr2_DNA-bd"/>
</dbReference>
<dbReference type="Gene3D" id="3.30.60.230">
    <property type="entry name" value="Lsr2, dimerization domain"/>
    <property type="match status" value="1"/>
</dbReference>
<dbReference type="STRING" id="1344003.SAMN05445060_4173"/>
<dbReference type="AlphaFoldDB" id="A0A1N7HFV4"/>
<dbReference type="InterPro" id="IPR042261">
    <property type="entry name" value="Lsr2-like_dimerization"/>
</dbReference>
<gene>
    <name evidence="4" type="ORF">SAMN05445060_4173</name>
</gene>
<evidence type="ECO:0000259" key="3">
    <source>
        <dbReference type="Pfam" id="PF23359"/>
    </source>
</evidence>
<dbReference type="EMBL" id="FTNT01000017">
    <property type="protein sequence ID" value="SIS23766.1"/>
    <property type="molecule type" value="Genomic_DNA"/>
</dbReference>
<dbReference type="Proteomes" id="UP000186218">
    <property type="component" value="Unassembled WGS sequence"/>
</dbReference>
<feature type="domain" description="Lsr2 dimerization" evidence="2">
    <location>
        <begin position="1"/>
        <end position="57"/>
    </location>
</feature>